<name>Q24BS6_TETTS</name>
<dbReference type="InParanoid" id="Q24BS6"/>
<accession>Q24BS6</accession>
<dbReference type="Proteomes" id="UP000009168">
    <property type="component" value="Unassembled WGS sequence"/>
</dbReference>
<dbReference type="AlphaFoldDB" id="Q24BS6"/>
<reference evidence="2" key="1">
    <citation type="journal article" date="2006" name="PLoS Biol.">
        <title>Macronuclear genome sequence of the ciliate Tetrahymena thermophila, a model eukaryote.</title>
        <authorList>
            <person name="Eisen J.A."/>
            <person name="Coyne R.S."/>
            <person name="Wu M."/>
            <person name="Wu D."/>
            <person name="Thiagarajan M."/>
            <person name="Wortman J.R."/>
            <person name="Badger J.H."/>
            <person name="Ren Q."/>
            <person name="Amedeo P."/>
            <person name="Jones K.M."/>
            <person name="Tallon L.J."/>
            <person name="Delcher A.L."/>
            <person name="Salzberg S.L."/>
            <person name="Silva J.C."/>
            <person name="Haas B.J."/>
            <person name="Majoros W.H."/>
            <person name="Farzad M."/>
            <person name="Carlton J.M."/>
            <person name="Smith R.K. Jr."/>
            <person name="Garg J."/>
            <person name="Pearlman R.E."/>
            <person name="Karrer K.M."/>
            <person name="Sun L."/>
            <person name="Manning G."/>
            <person name="Elde N.C."/>
            <person name="Turkewitz A.P."/>
            <person name="Asai D.J."/>
            <person name="Wilkes D.E."/>
            <person name="Wang Y."/>
            <person name="Cai H."/>
            <person name="Collins K."/>
            <person name="Stewart B.A."/>
            <person name="Lee S.R."/>
            <person name="Wilamowska K."/>
            <person name="Weinberg Z."/>
            <person name="Ruzzo W.L."/>
            <person name="Wloga D."/>
            <person name="Gaertig J."/>
            <person name="Frankel J."/>
            <person name="Tsao C.-C."/>
            <person name="Gorovsky M.A."/>
            <person name="Keeling P.J."/>
            <person name="Waller R.F."/>
            <person name="Patron N.J."/>
            <person name="Cherry J.M."/>
            <person name="Stover N.A."/>
            <person name="Krieger C.J."/>
            <person name="del Toro C."/>
            <person name="Ryder H.F."/>
            <person name="Williamson S.C."/>
            <person name="Barbeau R.A."/>
            <person name="Hamilton E.P."/>
            <person name="Orias E."/>
        </authorList>
    </citation>
    <scope>NUCLEOTIDE SEQUENCE [LARGE SCALE GENOMIC DNA]</scope>
    <source>
        <strain evidence="2">SB210</strain>
    </source>
</reference>
<dbReference type="HOGENOM" id="CLU_583301_0_0_1"/>
<organism evidence="1 2">
    <name type="scientific">Tetrahymena thermophila (strain SB210)</name>
    <dbReference type="NCBI Taxonomy" id="312017"/>
    <lineage>
        <taxon>Eukaryota</taxon>
        <taxon>Sar</taxon>
        <taxon>Alveolata</taxon>
        <taxon>Ciliophora</taxon>
        <taxon>Intramacronucleata</taxon>
        <taxon>Oligohymenophorea</taxon>
        <taxon>Hymenostomatida</taxon>
        <taxon>Tetrahymenina</taxon>
        <taxon>Tetrahymenidae</taxon>
        <taxon>Tetrahymena</taxon>
    </lineage>
</organism>
<evidence type="ECO:0000313" key="2">
    <source>
        <dbReference type="Proteomes" id="UP000009168"/>
    </source>
</evidence>
<proteinExistence type="predicted"/>
<dbReference type="KEGG" id="tet:TTHERM_01243460"/>
<sequence>MDQSKLRYISQGHYNLVVDCSDIDSSILIIKEKLQAIKTLTLSFERISIDKTLKLKTIGPNVKNLVPIISQINELGLVLDLDSHDQNLFDFVGLIKRIHHLTLDIHNTQSAELALSLLKMIALENLNTFQLDLFRACTNNKNFHKNILLIVFKMINLQSLSLNFDFKEEFPEQNELVFPKLINFLFIKGEGTGKIESLKHLTIPNLNFVKLHQLTELESLKITNQITENTLFEDFCYLSSLKTFKITRQINEEAKFLNRIKYLPKDCVVQLSTYYLGHIQSLGQIKDIFLDIQNNGCIGSYEKNIEEKIREACNLTPIIERNLALNTDISFFNTDFKISEHFKVYINQRGINMLKLIAYRKFISPSLLTNPSLCFFDLTE</sequence>
<dbReference type="GeneID" id="7843731"/>
<evidence type="ECO:0000313" key="1">
    <source>
        <dbReference type="EMBL" id="EAS05232.2"/>
    </source>
</evidence>
<gene>
    <name evidence="1" type="ORF">TTHERM_01243460</name>
</gene>
<dbReference type="RefSeq" id="XP_001025477.2">
    <property type="nucleotide sequence ID" value="XM_001025477.3"/>
</dbReference>
<dbReference type="EMBL" id="GG662384">
    <property type="protein sequence ID" value="EAS05232.2"/>
    <property type="molecule type" value="Genomic_DNA"/>
</dbReference>
<protein>
    <submittedName>
        <fullName evidence="1">Uncharacterized protein</fullName>
    </submittedName>
</protein>
<keyword evidence="2" id="KW-1185">Reference proteome</keyword>